<keyword evidence="11" id="KW-0460">Magnesium</keyword>
<dbReference type="PROSITE" id="PS50879">
    <property type="entry name" value="RNASE_H_1"/>
    <property type="match status" value="1"/>
</dbReference>
<dbReference type="PIRSF" id="PIRSF036852">
    <property type="entry name" value="Ribonuclease_H1_euk"/>
    <property type="match status" value="1"/>
</dbReference>
<keyword evidence="10" id="KW-0378">Hydrolase</keyword>
<dbReference type="InterPro" id="IPR036397">
    <property type="entry name" value="RNaseH_sf"/>
</dbReference>
<dbReference type="EMBL" id="AAVT01000001">
    <property type="protein sequence ID" value="EAW32433.1"/>
    <property type="molecule type" value="Genomic_DNA"/>
</dbReference>
<dbReference type="SUPFAM" id="SSF55658">
    <property type="entry name" value="L9 N-domain-like"/>
    <property type="match status" value="1"/>
</dbReference>
<dbReference type="InterPro" id="IPR011320">
    <property type="entry name" value="RNase_H1_N"/>
</dbReference>
<dbReference type="GO" id="GO:0043137">
    <property type="term" value="P:DNA replication, removal of RNA primer"/>
    <property type="evidence" value="ECO:0007669"/>
    <property type="project" value="TreeGrafter"/>
</dbReference>
<dbReference type="GO" id="GO:0000287">
    <property type="term" value="F:magnesium ion binding"/>
    <property type="evidence" value="ECO:0007669"/>
    <property type="project" value="InterPro"/>
</dbReference>
<dbReference type="eggNOG" id="COG0328">
    <property type="taxonomic scope" value="Bacteria"/>
</dbReference>
<organism evidence="14 15">
    <name type="scientific">marine gamma proteobacterium HTCC2143</name>
    <dbReference type="NCBI Taxonomy" id="247633"/>
    <lineage>
        <taxon>Bacteria</taxon>
        <taxon>Pseudomonadati</taxon>
        <taxon>Pseudomonadota</taxon>
        <taxon>Gammaproteobacteria</taxon>
        <taxon>Cellvibrionales</taxon>
        <taxon>Spongiibacteraceae</taxon>
        <taxon>BD1-7 clade</taxon>
    </lineage>
</organism>
<dbReference type="GO" id="GO:0004523">
    <property type="term" value="F:RNA-DNA hybrid ribonuclease activity"/>
    <property type="evidence" value="ECO:0007669"/>
    <property type="project" value="UniProtKB-EC"/>
</dbReference>
<evidence type="ECO:0000256" key="11">
    <source>
        <dbReference type="ARBA" id="ARBA00022842"/>
    </source>
</evidence>
<comment type="catalytic activity">
    <reaction evidence="1">
        <text>Endonucleolytic cleavage to 5'-phosphomonoester.</text>
        <dbReference type="EC" id="3.1.26.4"/>
    </reaction>
</comment>
<feature type="region of interest" description="Disordered" evidence="12">
    <location>
        <begin position="51"/>
        <end position="72"/>
    </location>
</feature>
<evidence type="ECO:0000256" key="5">
    <source>
        <dbReference type="ARBA" id="ARBA00012180"/>
    </source>
</evidence>
<sequence>MAKQKYYTVWAGHKPGIYTVWAEAEKQVRGFANAKYKSFPTELLAEEAFKQGATSGTRNKAPTKRAQSAGTDAGANAVDTDVAIYCDGACDPNPGKAGTGIAIYKGKKLNQLWYGLYNPAGTNNTAELLGLYHSLTLAKGEINKGLSIAIHCDSTYAINCVKKWAEGWKAKGWKKKNGEIKNLDIIKPAHALYVEIAPYIQIQHVSAHSGIEGNELADRMSVIAIERRELDLVKYTDALSITEILSMARG</sequence>
<dbReference type="InterPro" id="IPR050092">
    <property type="entry name" value="RNase_H"/>
</dbReference>
<comment type="function">
    <text evidence="3">Endonuclease that specifically degrades the RNA of RNA-DNA hybrids.</text>
</comment>
<dbReference type="Gene3D" id="3.40.970.10">
    <property type="entry name" value="Ribonuclease H1, N-terminal domain"/>
    <property type="match status" value="1"/>
</dbReference>
<dbReference type="Pfam" id="PF01693">
    <property type="entry name" value="Cauli_VI"/>
    <property type="match status" value="1"/>
</dbReference>
<dbReference type="InterPro" id="IPR002156">
    <property type="entry name" value="RNaseH_domain"/>
</dbReference>
<dbReference type="GO" id="GO:0003676">
    <property type="term" value="F:nucleic acid binding"/>
    <property type="evidence" value="ECO:0007669"/>
    <property type="project" value="InterPro"/>
</dbReference>
<dbReference type="STRING" id="247633.GP2143_14296"/>
<keyword evidence="7" id="KW-0540">Nuclease</keyword>
<evidence type="ECO:0000313" key="15">
    <source>
        <dbReference type="Proteomes" id="UP000004931"/>
    </source>
</evidence>
<dbReference type="OrthoDB" id="7845843at2"/>
<dbReference type="eggNOG" id="COG3341">
    <property type="taxonomic scope" value="Bacteria"/>
</dbReference>
<dbReference type="EC" id="3.1.26.4" evidence="5"/>
<reference evidence="14 15" key="1">
    <citation type="journal article" date="2010" name="J. Bacteriol.">
        <title>Genome sequence of the oligotrophic marine Gammaproteobacterium HTCC2143, isolated from the Oregon Coast.</title>
        <authorList>
            <person name="Oh H.M."/>
            <person name="Kang I."/>
            <person name="Ferriera S."/>
            <person name="Giovannoni S.J."/>
            <person name="Cho J.C."/>
        </authorList>
    </citation>
    <scope>NUCLEOTIDE SEQUENCE [LARGE SCALE GENOMIC DNA]</scope>
    <source>
        <strain evidence="14 15">HTCC2143</strain>
    </source>
</reference>
<evidence type="ECO:0000256" key="12">
    <source>
        <dbReference type="SAM" id="MobiDB-lite"/>
    </source>
</evidence>
<evidence type="ECO:0000256" key="4">
    <source>
        <dbReference type="ARBA" id="ARBA00005300"/>
    </source>
</evidence>
<feature type="compositionally biased region" description="Polar residues" evidence="12">
    <location>
        <begin position="52"/>
        <end position="70"/>
    </location>
</feature>
<evidence type="ECO:0000256" key="10">
    <source>
        <dbReference type="ARBA" id="ARBA00022801"/>
    </source>
</evidence>
<dbReference type="AlphaFoldDB" id="A0Y8H9"/>
<keyword evidence="15" id="KW-1185">Reference proteome</keyword>
<evidence type="ECO:0000256" key="9">
    <source>
        <dbReference type="ARBA" id="ARBA00022759"/>
    </source>
</evidence>
<dbReference type="Gene3D" id="3.30.420.10">
    <property type="entry name" value="Ribonuclease H-like superfamily/Ribonuclease H"/>
    <property type="match status" value="1"/>
</dbReference>
<dbReference type="FunFam" id="3.40.970.10:FF:000002">
    <property type="entry name" value="Ribonuclease H"/>
    <property type="match status" value="1"/>
</dbReference>
<keyword evidence="9" id="KW-0255">Endonuclease</keyword>
<name>A0Y8H9_9GAMM</name>
<dbReference type="InterPro" id="IPR017067">
    <property type="entry name" value="RNase_H1_euk"/>
</dbReference>
<evidence type="ECO:0000256" key="1">
    <source>
        <dbReference type="ARBA" id="ARBA00000077"/>
    </source>
</evidence>
<evidence type="ECO:0000313" key="14">
    <source>
        <dbReference type="EMBL" id="EAW32433.1"/>
    </source>
</evidence>
<gene>
    <name evidence="14" type="ORF">GP2143_14296</name>
</gene>
<evidence type="ECO:0000256" key="8">
    <source>
        <dbReference type="ARBA" id="ARBA00022723"/>
    </source>
</evidence>
<dbReference type="PANTHER" id="PTHR10642:SF26">
    <property type="entry name" value="RIBONUCLEASE H1"/>
    <property type="match status" value="1"/>
</dbReference>
<dbReference type="InterPro" id="IPR012337">
    <property type="entry name" value="RNaseH-like_sf"/>
</dbReference>
<proteinExistence type="inferred from homology"/>
<feature type="domain" description="RNase H type-1" evidence="13">
    <location>
        <begin position="78"/>
        <end position="226"/>
    </location>
</feature>
<comment type="caution">
    <text evidence="14">The sequence shown here is derived from an EMBL/GenBank/DDBJ whole genome shotgun (WGS) entry which is preliminary data.</text>
</comment>
<dbReference type="InterPro" id="IPR009027">
    <property type="entry name" value="Ribosomal_bL9/RNase_H1_N"/>
</dbReference>
<dbReference type="Proteomes" id="UP000004931">
    <property type="component" value="Unassembled WGS sequence"/>
</dbReference>
<accession>A0Y8H9</accession>
<evidence type="ECO:0000259" key="13">
    <source>
        <dbReference type="PROSITE" id="PS50879"/>
    </source>
</evidence>
<keyword evidence="8" id="KW-0479">Metal-binding</keyword>
<dbReference type="SUPFAM" id="SSF53098">
    <property type="entry name" value="Ribonuclease H-like"/>
    <property type="match status" value="1"/>
</dbReference>
<dbReference type="PANTHER" id="PTHR10642">
    <property type="entry name" value="RIBONUCLEASE H1"/>
    <property type="match status" value="1"/>
</dbReference>
<dbReference type="InterPro" id="IPR037056">
    <property type="entry name" value="RNase_H1_N_sf"/>
</dbReference>
<evidence type="ECO:0000256" key="7">
    <source>
        <dbReference type="ARBA" id="ARBA00022722"/>
    </source>
</evidence>
<comment type="similarity">
    <text evidence="4">Belongs to the RNase H family.</text>
</comment>
<evidence type="ECO:0000256" key="6">
    <source>
        <dbReference type="ARBA" id="ARBA00017721"/>
    </source>
</evidence>
<evidence type="ECO:0000256" key="3">
    <source>
        <dbReference type="ARBA" id="ARBA00004065"/>
    </source>
</evidence>
<comment type="cofactor">
    <cofactor evidence="2">
        <name>Mg(2+)</name>
        <dbReference type="ChEBI" id="CHEBI:18420"/>
    </cofactor>
</comment>
<protein>
    <recommendedName>
        <fullName evidence="6">Ribonuclease H</fullName>
        <ecNumber evidence="5">3.1.26.4</ecNumber>
    </recommendedName>
</protein>
<dbReference type="Pfam" id="PF00075">
    <property type="entry name" value="RNase_H"/>
    <property type="match status" value="1"/>
</dbReference>
<evidence type="ECO:0000256" key="2">
    <source>
        <dbReference type="ARBA" id="ARBA00001946"/>
    </source>
</evidence>